<dbReference type="Proteomes" id="UP000000437">
    <property type="component" value="Chromosome 22"/>
</dbReference>
<protein>
    <submittedName>
        <fullName evidence="2">Inactive tyrosine-protein kinase PRAG1-like</fullName>
    </submittedName>
</protein>
<evidence type="ECO:0000313" key="2">
    <source>
        <dbReference type="RefSeq" id="XP_073793893.1"/>
    </source>
</evidence>
<sequence>MHIHHTQTITRQTAMNQATDYSLLGASGGTSPPALPIKQRRSKSSSSSVQDLELKVGDLLPSGPQTPVSPFTEVFTTTYCNAAHCPIHHRYENHQMRFFSDEIPPPVPKKSLTRTLSLPMETLEPPYLEHTKSYNYENPLYMIAPFHGSHTLQEEELQEELHQGLSLHNMTFDTPDEQLQRVLRSFQSHEQVSTGIQECYLKFLRNMLQNIEASIFLSEQEVEISKTCHPNDFILFGQKWNSYYLVRCLKIPGRMFAAKVHRGDSAADFDISIPHLNIEQGVLHFPKCTATDQTCTFGPSHEDTTEVCQQQTVANLLEQGFSATMVRDFPLGTLEDFVEEGHSLHSIHPEVYERRICLLALQLVQGLQQLGHFNVTSRDLKPQCVNLVWPSMKRKDANACEYATDLKIGGNMNKDSIEQIEEKKKSEICQTLWEDWGTPRLVLKSHFEDDVFQEATSQEFQLGTLLKYSLHLDDNSSSEIRVKKDTPYTSGLLWLVTQLTSEKPELLLADVAAVLQVLLWGPRQGLFMQNQPENSVFHNWQLLKRSLLVLKLAEKGLFQDQHGFDWEDYLCLHYLSFSDPETLRSITERIGLH</sequence>
<dbReference type="RefSeq" id="XP_073793893.1">
    <property type="nucleotide sequence ID" value="XM_073937792.1"/>
</dbReference>
<evidence type="ECO:0000313" key="1">
    <source>
        <dbReference type="Proteomes" id="UP000000437"/>
    </source>
</evidence>
<reference evidence="2" key="1">
    <citation type="submission" date="2025-08" db="UniProtKB">
        <authorList>
            <consortium name="RefSeq"/>
        </authorList>
    </citation>
    <scope>IDENTIFICATION</scope>
    <source>
        <strain evidence="2">Tuebingen</strain>
        <tissue evidence="2">Fibroblasts and whole tissue</tissue>
    </source>
</reference>
<proteinExistence type="predicted"/>
<accession>A0AC58II19</accession>
<gene>
    <name evidence="2" type="primary">LOC141380319</name>
</gene>
<organism evidence="1 2">
    <name type="scientific">Danio rerio</name>
    <name type="common">Zebrafish</name>
    <name type="synonym">Brachydanio rerio</name>
    <dbReference type="NCBI Taxonomy" id="7955"/>
    <lineage>
        <taxon>Eukaryota</taxon>
        <taxon>Metazoa</taxon>
        <taxon>Chordata</taxon>
        <taxon>Craniata</taxon>
        <taxon>Vertebrata</taxon>
        <taxon>Euteleostomi</taxon>
        <taxon>Actinopterygii</taxon>
        <taxon>Neopterygii</taxon>
        <taxon>Teleostei</taxon>
        <taxon>Ostariophysi</taxon>
        <taxon>Cypriniformes</taxon>
        <taxon>Danionidae</taxon>
        <taxon>Danioninae</taxon>
        <taxon>Danio</taxon>
    </lineage>
</organism>
<name>A0AC58II19_DANRE</name>
<keyword evidence="1" id="KW-1185">Reference proteome</keyword>